<protein>
    <submittedName>
        <fullName evidence="2">Uncharacterized protein</fullName>
    </submittedName>
</protein>
<evidence type="ECO:0000313" key="2">
    <source>
        <dbReference type="EMBL" id="EYC17290.1"/>
    </source>
</evidence>
<dbReference type="EMBL" id="JARK01001367">
    <property type="protein sequence ID" value="EYC17290.1"/>
    <property type="molecule type" value="Genomic_DNA"/>
</dbReference>
<name>A0A016UQ13_9BILA</name>
<organism evidence="2 3">
    <name type="scientific">Ancylostoma ceylanicum</name>
    <dbReference type="NCBI Taxonomy" id="53326"/>
    <lineage>
        <taxon>Eukaryota</taxon>
        <taxon>Metazoa</taxon>
        <taxon>Ecdysozoa</taxon>
        <taxon>Nematoda</taxon>
        <taxon>Chromadorea</taxon>
        <taxon>Rhabditida</taxon>
        <taxon>Rhabditina</taxon>
        <taxon>Rhabditomorpha</taxon>
        <taxon>Strongyloidea</taxon>
        <taxon>Ancylostomatidae</taxon>
        <taxon>Ancylostomatinae</taxon>
        <taxon>Ancylostoma</taxon>
    </lineage>
</organism>
<proteinExistence type="predicted"/>
<gene>
    <name evidence="2" type="primary">Acey_s0031.g2377</name>
    <name evidence="2" type="ORF">Y032_0031g2377</name>
</gene>
<sequence length="100" mass="11258">MTFLLCSMKSANLCCMHAPMDHYGSKVTSNLELFRTQPKAGMLEVLTLSTANRWVMMDNAALRLDSQQWCLNPLDLEQFRPTRGPSPSGPLYHCRSGPIQ</sequence>
<reference evidence="3" key="1">
    <citation type="journal article" date="2015" name="Nat. Genet.">
        <title>The genome and transcriptome of the zoonotic hookworm Ancylostoma ceylanicum identify infection-specific gene families.</title>
        <authorList>
            <person name="Schwarz E.M."/>
            <person name="Hu Y."/>
            <person name="Antoshechkin I."/>
            <person name="Miller M.M."/>
            <person name="Sternberg P.W."/>
            <person name="Aroian R.V."/>
        </authorList>
    </citation>
    <scope>NUCLEOTIDE SEQUENCE</scope>
    <source>
        <strain evidence="3">HY135</strain>
    </source>
</reference>
<feature type="region of interest" description="Disordered" evidence="1">
    <location>
        <begin position="81"/>
        <end position="100"/>
    </location>
</feature>
<evidence type="ECO:0000313" key="3">
    <source>
        <dbReference type="Proteomes" id="UP000024635"/>
    </source>
</evidence>
<keyword evidence="3" id="KW-1185">Reference proteome</keyword>
<evidence type="ECO:0000256" key="1">
    <source>
        <dbReference type="SAM" id="MobiDB-lite"/>
    </source>
</evidence>
<dbReference type="Proteomes" id="UP000024635">
    <property type="component" value="Unassembled WGS sequence"/>
</dbReference>
<comment type="caution">
    <text evidence="2">The sequence shown here is derived from an EMBL/GenBank/DDBJ whole genome shotgun (WGS) entry which is preliminary data.</text>
</comment>
<accession>A0A016UQ13</accession>
<dbReference type="AlphaFoldDB" id="A0A016UQ13"/>